<comment type="subcellular location">
    <subcellularLocation>
        <location evidence="1">Nucleus</location>
    </subcellularLocation>
</comment>
<protein>
    <recommendedName>
        <fullName evidence="5">BRCT domain-containing protein</fullName>
    </recommendedName>
</protein>
<evidence type="ECO:0000256" key="3">
    <source>
        <dbReference type="ARBA" id="ARBA00023242"/>
    </source>
</evidence>
<keyword evidence="3" id="KW-0539">Nucleus</keyword>
<reference evidence="6 7" key="1">
    <citation type="submission" date="2019-12" db="EMBL/GenBank/DDBJ databases">
        <authorList>
            <person name="Scholz U."/>
            <person name="Mascher M."/>
            <person name="Fiebig A."/>
        </authorList>
    </citation>
    <scope>NUCLEOTIDE SEQUENCE</scope>
</reference>
<dbReference type="AlphaFoldDB" id="A0A7I8J0Z9"/>
<evidence type="ECO:0000313" key="6">
    <source>
        <dbReference type="EMBL" id="CAA2623973.1"/>
    </source>
</evidence>
<evidence type="ECO:0000259" key="5">
    <source>
        <dbReference type="PROSITE" id="PS50172"/>
    </source>
</evidence>
<name>A0A7I8J0Z9_SPIIN</name>
<dbReference type="GO" id="GO:0005634">
    <property type="term" value="C:nucleus"/>
    <property type="evidence" value="ECO:0007669"/>
    <property type="project" value="UniProtKB-SubCell"/>
</dbReference>
<evidence type="ECO:0000313" key="7">
    <source>
        <dbReference type="Proteomes" id="UP001189122"/>
    </source>
</evidence>
<dbReference type="InterPro" id="IPR051579">
    <property type="entry name" value="DDR_Transcriptional_Reg"/>
</dbReference>
<dbReference type="CDD" id="cd18432">
    <property type="entry name" value="BRCT_PAXIP1_rpt6_like"/>
    <property type="match status" value="1"/>
</dbReference>
<gene>
    <name evidence="6" type="ORF">SI7747_07009868</name>
</gene>
<dbReference type="InterPro" id="IPR036420">
    <property type="entry name" value="BRCT_dom_sf"/>
</dbReference>
<evidence type="ECO:0000256" key="4">
    <source>
        <dbReference type="SAM" id="MobiDB-lite"/>
    </source>
</evidence>
<feature type="compositionally biased region" description="Basic and acidic residues" evidence="4">
    <location>
        <begin position="338"/>
        <end position="347"/>
    </location>
</feature>
<dbReference type="Proteomes" id="UP001189122">
    <property type="component" value="Unassembled WGS sequence"/>
</dbReference>
<proteinExistence type="predicted"/>
<dbReference type="Pfam" id="PF16589">
    <property type="entry name" value="BRCT_2"/>
    <property type="match status" value="1"/>
</dbReference>
<evidence type="ECO:0000256" key="2">
    <source>
        <dbReference type="ARBA" id="ARBA00022763"/>
    </source>
</evidence>
<feature type="compositionally biased region" description="Basic and acidic residues" evidence="4">
    <location>
        <begin position="76"/>
        <end position="85"/>
    </location>
</feature>
<dbReference type="PROSITE" id="PS50172">
    <property type="entry name" value="BRCT"/>
    <property type="match status" value="1"/>
</dbReference>
<dbReference type="EMBL" id="LR743594">
    <property type="protein sequence ID" value="CAA2623973.1"/>
    <property type="molecule type" value="Genomic_DNA"/>
</dbReference>
<dbReference type="GO" id="GO:0006974">
    <property type="term" value="P:DNA damage response"/>
    <property type="evidence" value="ECO:0007669"/>
    <property type="project" value="UniProtKB-KW"/>
</dbReference>
<keyword evidence="2" id="KW-0227">DNA damage</keyword>
<dbReference type="Pfam" id="PF16770">
    <property type="entry name" value="RTT107_BRCT_5"/>
    <property type="match status" value="1"/>
</dbReference>
<dbReference type="PANTHER" id="PTHR23196">
    <property type="entry name" value="PAX TRANSCRIPTION ACTIVATION DOMAIN INTERACTING PROTEIN"/>
    <property type="match status" value="1"/>
</dbReference>
<dbReference type="CDD" id="cd17744">
    <property type="entry name" value="BRCT_MDC1_rpt1"/>
    <property type="match status" value="1"/>
</dbReference>
<dbReference type="EMBL" id="CACRZD030000007">
    <property type="protein sequence ID" value="CAA6663483.1"/>
    <property type="molecule type" value="Genomic_DNA"/>
</dbReference>
<keyword evidence="7" id="KW-1185">Reference proteome</keyword>
<dbReference type="SMART" id="SM00292">
    <property type="entry name" value="BRCT"/>
    <property type="match status" value="1"/>
</dbReference>
<accession>A0A7I8J0Z9</accession>
<dbReference type="Gene3D" id="3.40.50.10190">
    <property type="entry name" value="BRCT domain"/>
    <property type="match status" value="2"/>
</dbReference>
<sequence>MLYEVLPGCGNKVISVVENYAGVIKNNSEIVNAREFFWDSRVDEQNLDFGIAMQGQHAEEVANKNVNLTARKLNFEEKTSEKSDDGNPQSLCSGLSYEPGEQLQADALNTIDNFLFINELSQEPNDGKSVEVRTSPVSSAAGAHNLLEWPSKPGWKKVAVISLEKDLFFGSSEHLKNSNTQFLKKSRLARGAFDKLGDIEGRFPNADSKRMRLTFSEPRPKQDIFITYNSLDSPVKTSRALLAQIAGKLNTESPTMNQSNERCAERREEDTYDIGPDTQVAAEAMEALVLGHFSEHVDRADNAADPVMSPFIPLCKLSWEQFKGKESLKRGLRKSARMKHENELSERKPRKSLRTEIAQSKGNFSSPLGTEVDEAVAKSGTEGGKRSRIIVSQPETGEASNEIKEHVENISGEFNVQGSTVLPEEPCTTSALLEKTPVDKTLRTTHENILGPPSSRHGSTVASENADIIPKLVENQSKDPAAYFLLVKTMVLSFSQSHLGTSEGESVQSLKGDILIECGSAHAAFKAETSVSIGCANSKQGAPAVSDAQGALEKGGQERVQLLDSTSTVPTSKLSALSPVCTKSSKSLVARELIRLQDAPASPDIDLKDVRRRRDIASIRVCLSHHLDDDIIKQQKKILARLGASTVGCVSEATHFVADKFVRTRNMLEAIALGKPVVSHQWLESCGQSCCFIDERNYILRDVKKEKEICFNMPDSLSRARQTPLLQGKRVFITPNVKPGRELVADLVRAAQGQVYHPVSSSCLTFDLLLVFNCFAAYIKKWYFKNYKYCCDFQPLERIGRSSIRDGKVPNDLLVISCEEDLAICTPFLETGAEVFSSELLLNGIVVQRLEHERHRIFADRIKRTRSTIWFRASSSSRFLPVGKCSMKNTFFTRICIYICIIFRERE</sequence>
<feature type="region of interest" description="Disordered" evidence="4">
    <location>
        <begin position="76"/>
        <end position="95"/>
    </location>
</feature>
<feature type="region of interest" description="Disordered" evidence="4">
    <location>
        <begin position="330"/>
        <end position="399"/>
    </location>
</feature>
<feature type="domain" description="BRCT" evidence="5">
    <location>
        <begin position="611"/>
        <end position="700"/>
    </location>
</feature>
<dbReference type="SUPFAM" id="SSF52113">
    <property type="entry name" value="BRCT domain"/>
    <property type="match status" value="1"/>
</dbReference>
<feature type="compositionally biased region" description="Polar residues" evidence="4">
    <location>
        <begin position="357"/>
        <end position="368"/>
    </location>
</feature>
<evidence type="ECO:0000256" key="1">
    <source>
        <dbReference type="ARBA" id="ARBA00004123"/>
    </source>
</evidence>
<dbReference type="PANTHER" id="PTHR23196:SF1">
    <property type="entry name" value="PAX-INTERACTING PROTEIN 1"/>
    <property type="match status" value="1"/>
</dbReference>
<organism evidence="6">
    <name type="scientific">Spirodela intermedia</name>
    <name type="common">Intermediate duckweed</name>
    <dbReference type="NCBI Taxonomy" id="51605"/>
    <lineage>
        <taxon>Eukaryota</taxon>
        <taxon>Viridiplantae</taxon>
        <taxon>Streptophyta</taxon>
        <taxon>Embryophyta</taxon>
        <taxon>Tracheophyta</taxon>
        <taxon>Spermatophyta</taxon>
        <taxon>Magnoliopsida</taxon>
        <taxon>Liliopsida</taxon>
        <taxon>Araceae</taxon>
        <taxon>Lemnoideae</taxon>
        <taxon>Spirodela</taxon>
    </lineage>
</organism>
<dbReference type="InterPro" id="IPR001357">
    <property type="entry name" value="BRCT_dom"/>
</dbReference>